<reference evidence="5 6" key="2">
    <citation type="submission" date="2016-10" db="EMBL/GenBank/DDBJ databases">
        <authorList>
            <person name="Varghese N."/>
            <person name="Submissions S."/>
        </authorList>
    </citation>
    <scope>NUCLEOTIDE SEQUENCE [LARGE SCALE GENOMIC DNA]</scope>
    <source>
        <strain evidence="3 6">CDM_1</strain>
        <strain evidence="5">CDM_6</strain>
    </source>
</reference>
<protein>
    <recommendedName>
        <fullName evidence="2">C2H2-type domain-containing protein</fullName>
    </recommendedName>
</protein>
<gene>
    <name evidence="4" type="ORF">SAMN04488694_1295</name>
    <name evidence="3" type="ORF">SAMN05192552_103760</name>
</gene>
<dbReference type="Proteomes" id="UP000199320">
    <property type="component" value="Unassembled WGS sequence"/>
</dbReference>
<dbReference type="AlphaFoldDB" id="A0A1G6WJ44"/>
<evidence type="ECO:0000313" key="4">
    <source>
        <dbReference type="EMBL" id="SEU02974.1"/>
    </source>
</evidence>
<accession>A0A1G6WJ44</accession>
<evidence type="ECO:0000313" key="5">
    <source>
        <dbReference type="Proteomes" id="UP000199320"/>
    </source>
</evidence>
<evidence type="ECO:0000256" key="1">
    <source>
        <dbReference type="SAM" id="MobiDB-lite"/>
    </source>
</evidence>
<name>A0A1G6WJ44_9EURY</name>
<keyword evidence="5" id="KW-1185">Reference proteome</keyword>
<feature type="domain" description="C2H2-type" evidence="2">
    <location>
        <begin position="2"/>
        <end position="30"/>
    </location>
</feature>
<dbReference type="Proteomes" id="UP000324021">
    <property type="component" value="Unassembled WGS sequence"/>
</dbReference>
<dbReference type="InterPro" id="IPR013087">
    <property type="entry name" value="Znf_C2H2_type"/>
</dbReference>
<evidence type="ECO:0000259" key="2">
    <source>
        <dbReference type="PROSITE" id="PS50157"/>
    </source>
</evidence>
<organism evidence="3 6">
    <name type="scientific">Natrinema hispanicum</name>
    <dbReference type="NCBI Taxonomy" id="392421"/>
    <lineage>
        <taxon>Archaea</taxon>
        <taxon>Methanobacteriati</taxon>
        <taxon>Methanobacteriota</taxon>
        <taxon>Stenosarchaea group</taxon>
        <taxon>Halobacteria</taxon>
        <taxon>Halobacteriales</taxon>
        <taxon>Natrialbaceae</taxon>
        <taxon>Natrinema</taxon>
    </lineage>
</organism>
<feature type="compositionally biased region" description="Polar residues" evidence="1">
    <location>
        <begin position="98"/>
        <end position="116"/>
    </location>
</feature>
<reference evidence="4" key="1">
    <citation type="submission" date="2016-10" db="EMBL/GenBank/DDBJ databases">
        <authorList>
            <person name="de Groot N.N."/>
        </authorList>
    </citation>
    <scope>NUCLEOTIDE SEQUENCE [LARGE SCALE GENOMIC DNA]</scope>
    <source>
        <strain evidence="4">CDM_6</strain>
    </source>
</reference>
<dbReference type="PROSITE" id="PS00028">
    <property type="entry name" value="ZINC_FINGER_C2H2_1"/>
    <property type="match status" value="1"/>
</dbReference>
<dbReference type="EMBL" id="FMZP01000037">
    <property type="protein sequence ID" value="SDD65818.1"/>
    <property type="molecule type" value="Genomic_DNA"/>
</dbReference>
<dbReference type="STRING" id="392421.SAMN04488694_1295"/>
<proteinExistence type="predicted"/>
<sequence>MVECRYCEQTFEEESAIREHLYEDHERKELSRIDRKRVEQYVDEHGLGESGNEEAQEASQPAHREQRTADTSNGAHPADAWELSDVEALSTDEIGRVPNSSRVVTDSCGNRVTSGTYPEVTHARHN</sequence>
<dbReference type="RefSeq" id="WP_223174773.1">
    <property type="nucleotide sequence ID" value="NZ_FMZP01000037.1"/>
</dbReference>
<dbReference type="PROSITE" id="PS50157">
    <property type="entry name" value="ZINC_FINGER_C2H2_2"/>
    <property type="match status" value="1"/>
</dbReference>
<dbReference type="EMBL" id="FOIC01000029">
    <property type="protein sequence ID" value="SEU02974.1"/>
    <property type="molecule type" value="Genomic_DNA"/>
</dbReference>
<feature type="region of interest" description="Disordered" evidence="1">
    <location>
        <begin position="41"/>
        <end position="80"/>
    </location>
</feature>
<evidence type="ECO:0000313" key="6">
    <source>
        <dbReference type="Proteomes" id="UP000324021"/>
    </source>
</evidence>
<feature type="region of interest" description="Disordered" evidence="1">
    <location>
        <begin position="92"/>
        <end position="126"/>
    </location>
</feature>
<evidence type="ECO:0000313" key="3">
    <source>
        <dbReference type="EMBL" id="SDD65818.1"/>
    </source>
</evidence>